<name>A0AAV3Y0C8_9GAST</name>
<evidence type="ECO:0000259" key="3">
    <source>
        <dbReference type="PROSITE" id="PS50835"/>
    </source>
</evidence>
<gene>
    <name evidence="4" type="ORF">PoB_000304000</name>
</gene>
<sequence>MAPLFPLSDRASDVRPGCKTQRIAPTLRQVADLVCARIKEREYFKTCIVGHVNCCLQCGLSLMVYCSTVWEGGQCKSTSATAAVFVVLFGFGFCAHGSQPSHASTTVRGVLEVACRWILHGTTNLQVSSGFKLLNSWGASSPGGIFPAFFTPELVSRLLQGQTQSQHHVIAANIPLLLRESFRVMSRAGPPVYYAHAQVVQLGVANLIRRCACGDRHTVRNVGLLLQEFPECVPASDAHVLDLCTAILEHLSLGVPPQDGKEILKFIRLTDEIARFLSSLWASRPHSVLETCLSDLFRIISSTAMEDGQRAEEPPICLAAVVQYIPIELANRVVKSVVTDPNIPEPSIECAVGQIVEWLKWPSARSVDVWLSCFLTELAAHKKFSVLVRITEFNTEQVAENLMYPQLRPASFKILSQMLLSFQHSPAPFHKALDKLLPILGELQRQAVSSVEAQSWLHSLACLLQCLMHQHTGFPELYDPVLDLIKDCPSLSTDAIKGKLLQNSWLTQVSGSVVVEMGASTPLSGFMVNQRKLEEGKTGLDNLGNTCYMNSVLQALYMCDQFRRGILTKVPSAQESLLEKLQYIFALLSQSNRPSISPLRLLQASRPPWFLPGQQQDCSEFLKYLLDCLHEEEKEVLGACNGGSVLRSLSSSSSGSTSPGGTLKKSERKEAVTLTSIKMKTEEEMSGLERRNSGCSRPSLVENSFKGKVLTTLRCLTCKAESTRSETFSDIPLAFPNWSQLSKEFPQKNLAGGSMSAGEVTVVRPLETASDKTVPVENNELPSACDSAQAPGENSLVSAENAVGAGNNDSFTLNDLITFYLKSERLTGDNKYHCEKCGKLQDGERSIAITESPNYLILTLLRFSYDTKLQSRTKIFQDVRYPRTLAIPVAGDRADNSKNFSWAQQGKQHIRNSSGSNGILINNNNSDSALCQEKLDQLARQLCPSVESSSPDQQRCELYGLSAVIVHSGTSSECGHYYCYARHSQAGQVDATLVNKLNGNLDDVDLLPDRWYNFNDSRVSHATFETFSNVTKRFSKDTAYVLIYRKLDLNAGVTAPSLDAVLRPELRDSVIRDNETFLKEQEVEAQVREQQRRRSSSVDSAKFTNWTNRDNKDDDDDDDDGGGYRGPGCNPGLGGLDTSGSRFIF</sequence>
<dbReference type="InterPro" id="IPR018200">
    <property type="entry name" value="USP_CS"/>
</dbReference>
<feature type="region of interest" description="Disordered" evidence="1">
    <location>
        <begin position="647"/>
        <end position="669"/>
    </location>
</feature>
<evidence type="ECO:0000313" key="5">
    <source>
        <dbReference type="Proteomes" id="UP000735302"/>
    </source>
</evidence>
<dbReference type="GO" id="GO:0016579">
    <property type="term" value="P:protein deubiquitination"/>
    <property type="evidence" value="ECO:0007669"/>
    <property type="project" value="InterPro"/>
</dbReference>
<dbReference type="PANTHER" id="PTHR24006">
    <property type="entry name" value="UBIQUITIN CARBOXYL-TERMINAL HYDROLASE"/>
    <property type="match status" value="1"/>
</dbReference>
<feature type="compositionally biased region" description="Gly residues" evidence="1">
    <location>
        <begin position="1123"/>
        <end position="1137"/>
    </location>
</feature>
<dbReference type="PROSITE" id="PS00972">
    <property type="entry name" value="USP_1"/>
    <property type="match status" value="1"/>
</dbReference>
<evidence type="ECO:0000256" key="1">
    <source>
        <dbReference type="SAM" id="MobiDB-lite"/>
    </source>
</evidence>
<feature type="compositionally biased region" description="Low complexity" evidence="1">
    <location>
        <begin position="647"/>
        <end position="663"/>
    </location>
</feature>
<accession>A0AAV3Y0C8</accession>
<dbReference type="GO" id="GO:0005634">
    <property type="term" value="C:nucleus"/>
    <property type="evidence" value="ECO:0007669"/>
    <property type="project" value="TreeGrafter"/>
</dbReference>
<keyword evidence="5" id="KW-1185">Reference proteome</keyword>
<dbReference type="InterPro" id="IPR050164">
    <property type="entry name" value="Peptidase_C19"/>
</dbReference>
<dbReference type="InterPro" id="IPR028889">
    <property type="entry name" value="USP"/>
</dbReference>
<dbReference type="SUPFAM" id="SSF54001">
    <property type="entry name" value="Cysteine proteinases"/>
    <property type="match status" value="1"/>
</dbReference>
<dbReference type="GO" id="GO:0005829">
    <property type="term" value="C:cytosol"/>
    <property type="evidence" value="ECO:0007669"/>
    <property type="project" value="TreeGrafter"/>
</dbReference>
<dbReference type="InterPro" id="IPR038765">
    <property type="entry name" value="Papain-like_cys_pep_sf"/>
</dbReference>
<feature type="domain" description="Ig-like" evidence="3">
    <location>
        <begin position="853"/>
        <end position="995"/>
    </location>
</feature>
<dbReference type="PROSITE" id="PS50835">
    <property type="entry name" value="IG_LIKE"/>
    <property type="match status" value="1"/>
</dbReference>
<feature type="region of interest" description="Disordered" evidence="1">
    <location>
        <begin position="1087"/>
        <end position="1145"/>
    </location>
</feature>
<evidence type="ECO:0000313" key="4">
    <source>
        <dbReference type="EMBL" id="GFN76534.1"/>
    </source>
</evidence>
<dbReference type="AlphaFoldDB" id="A0AAV3Y0C8"/>
<dbReference type="InterPro" id="IPR007110">
    <property type="entry name" value="Ig-like_dom"/>
</dbReference>
<dbReference type="Pfam" id="PF21246">
    <property type="entry name" value="Usp38-like_N"/>
    <property type="match status" value="1"/>
</dbReference>
<dbReference type="EMBL" id="BLXT01000403">
    <property type="protein sequence ID" value="GFN76534.1"/>
    <property type="molecule type" value="Genomic_DNA"/>
</dbReference>
<dbReference type="Pfam" id="PF00443">
    <property type="entry name" value="UCH"/>
    <property type="match status" value="1"/>
</dbReference>
<protein>
    <submittedName>
        <fullName evidence="4">Ubiquitin carboxyl-terminal hydrolase 38-like</fullName>
    </submittedName>
</protein>
<dbReference type="Gene3D" id="3.90.70.10">
    <property type="entry name" value="Cysteine proteinases"/>
    <property type="match status" value="1"/>
</dbReference>
<feature type="domain" description="USP" evidence="2">
    <location>
        <begin position="538"/>
        <end position="1047"/>
    </location>
</feature>
<keyword evidence="4" id="KW-0378">Hydrolase</keyword>
<proteinExistence type="predicted"/>
<dbReference type="PANTHER" id="PTHR24006:SF908">
    <property type="entry name" value="DEUBIQUITINATING APOPTOTIC INHIBITOR, ISOFORM A"/>
    <property type="match status" value="1"/>
</dbReference>
<comment type="caution">
    <text evidence="4">The sequence shown here is derived from an EMBL/GenBank/DDBJ whole genome shotgun (WGS) entry which is preliminary data.</text>
</comment>
<organism evidence="4 5">
    <name type="scientific">Plakobranchus ocellatus</name>
    <dbReference type="NCBI Taxonomy" id="259542"/>
    <lineage>
        <taxon>Eukaryota</taxon>
        <taxon>Metazoa</taxon>
        <taxon>Spiralia</taxon>
        <taxon>Lophotrochozoa</taxon>
        <taxon>Mollusca</taxon>
        <taxon>Gastropoda</taxon>
        <taxon>Heterobranchia</taxon>
        <taxon>Euthyneura</taxon>
        <taxon>Panpulmonata</taxon>
        <taxon>Sacoglossa</taxon>
        <taxon>Placobranchoidea</taxon>
        <taxon>Plakobranchidae</taxon>
        <taxon>Plakobranchus</taxon>
    </lineage>
</organism>
<dbReference type="GO" id="GO:0004843">
    <property type="term" value="F:cysteine-type deubiquitinase activity"/>
    <property type="evidence" value="ECO:0007669"/>
    <property type="project" value="InterPro"/>
</dbReference>
<evidence type="ECO:0000259" key="2">
    <source>
        <dbReference type="PROSITE" id="PS50235"/>
    </source>
</evidence>
<reference evidence="4 5" key="1">
    <citation type="journal article" date="2021" name="Elife">
        <title>Chloroplast acquisition without the gene transfer in kleptoplastic sea slugs, Plakobranchus ocellatus.</title>
        <authorList>
            <person name="Maeda T."/>
            <person name="Takahashi S."/>
            <person name="Yoshida T."/>
            <person name="Shimamura S."/>
            <person name="Takaki Y."/>
            <person name="Nagai Y."/>
            <person name="Toyoda A."/>
            <person name="Suzuki Y."/>
            <person name="Arimoto A."/>
            <person name="Ishii H."/>
            <person name="Satoh N."/>
            <person name="Nishiyama T."/>
            <person name="Hasebe M."/>
            <person name="Maruyama T."/>
            <person name="Minagawa J."/>
            <person name="Obokata J."/>
            <person name="Shigenobu S."/>
        </authorList>
    </citation>
    <scope>NUCLEOTIDE SEQUENCE [LARGE SCALE GENOMIC DNA]</scope>
</reference>
<dbReference type="PROSITE" id="PS50235">
    <property type="entry name" value="USP_3"/>
    <property type="match status" value="1"/>
</dbReference>
<dbReference type="InterPro" id="IPR049407">
    <property type="entry name" value="Usp38-like_N"/>
</dbReference>
<dbReference type="Proteomes" id="UP000735302">
    <property type="component" value="Unassembled WGS sequence"/>
</dbReference>
<dbReference type="PROSITE" id="PS00973">
    <property type="entry name" value="USP_2"/>
    <property type="match status" value="1"/>
</dbReference>
<dbReference type="InterPro" id="IPR001394">
    <property type="entry name" value="Peptidase_C19_UCH"/>
</dbReference>